<proteinExistence type="predicted"/>
<evidence type="ECO:0000313" key="2">
    <source>
        <dbReference type="Proteomes" id="UP000008854"/>
    </source>
</evidence>
<dbReference type="ExpressionAtlas" id="A0A3Q0KU41">
    <property type="expression patterns" value="baseline"/>
</dbReference>
<protein>
    <submittedName>
        <fullName evidence="3">Uncharacterized protein</fullName>
    </submittedName>
</protein>
<name>A0A3Q0KU41_SCHMA</name>
<organism evidence="2 3">
    <name type="scientific">Schistosoma mansoni</name>
    <name type="common">Blood fluke</name>
    <dbReference type="NCBI Taxonomy" id="6183"/>
    <lineage>
        <taxon>Eukaryota</taxon>
        <taxon>Metazoa</taxon>
        <taxon>Spiralia</taxon>
        <taxon>Lophotrochozoa</taxon>
        <taxon>Platyhelminthes</taxon>
        <taxon>Trematoda</taxon>
        <taxon>Digenea</taxon>
        <taxon>Strigeidida</taxon>
        <taxon>Schistosomatoidea</taxon>
        <taxon>Schistosomatidae</taxon>
        <taxon>Schistosoma</taxon>
    </lineage>
</organism>
<evidence type="ECO:0000313" key="3">
    <source>
        <dbReference type="WBParaSite" id="Smp_183870.1"/>
    </source>
</evidence>
<dbReference type="Proteomes" id="UP000008854">
    <property type="component" value="Unassembled WGS sequence"/>
</dbReference>
<feature type="compositionally biased region" description="Basic and acidic residues" evidence="1">
    <location>
        <begin position="78"/>
        <end position="88"/>
    </location>
</feature>
<reference evidence="2" key="1">
    <citation type="journal article" date="2012" name="PLoS Negl. Trop. Dis.">
        <title>A systematically improved high quality genome and transcriptome of the human blood fluke Schistosoma mansoni.</title>
        <authorList>
            <person name="Protasio A.V."/>
            <person name="Tsai I.J."/>
            <person name="Babbage A."/>
            <person name="Nichol S."/>
            <person name="Hunt M."/>
            <person name="Aslett M.A."/>
            <person name="De Silva N."/>
            <person name="Velarde G.S."/>
            <person name="Anderson T.J."/>
            <person name="Clark R.C."/>
            <person name="Davidson C."/>
            <person name="Dillon G.P."/>
            <person name="Holroyd N.E."/>
            <person name="LoVerde P.T."/>
            <person name="Lloyd C."/>
            <person name="McQuillan J."/>
            <person name="Oliveira G."/>
            <person name="Otto T.D."/>
            <person name="Parker-Manuel S.J."/>
            <person name="Quail M.A."/>
            <person name="Wilson R.A."/>
            <person name="Zerlotini A."/>
            <person name="Dunne D.W."/>
            <person name="Berriman M."/>
        </authorList>
    </citation>
    <scope>NUCLEOTIDE SEQUENCE [LARGE SCALE GENOMIC DNA]</scope>
    <source>
        <strain evidence="2">Puerto Rican</strain>
    </source>
</reference>
<dbReference type="InParanoid" id="A0A3Q0KU41"/>
<accession>A0A3Q0KU41</accession>
<evidence type="ECO:0000256" key="1">
    <source>
        <dbReference type="SAM" id="MobiDB-lite"/>
    </source>
</evidence>
<reference evidence="3" key="2">
    <citation type="submission" date="2018-12" db="UniProtKB">
        <authorList>
            <consortium name="WormBaseParasite"/>
        </authorList>
    </citation>
    <scope>IDENTIFICATION</scope>
    <source>
        <strain evidence="3">Puerto Rican</strain>
    </source>
</reference>
<sequence length="138" mass="15660">MPFHIHMKISNITHAITHAHLSPTDTHESARFAHTRSMPTTSLLVSTTSRQSPTLTHAHTHTHHNRQTGTFSLPSTDPLRHLTPEHHPAPHHKTTSSTSTTWTRRAREEDDVDFPPKHHQNKTELHQSPTQANVSLTR</sequence>
<keyword evidence="2" id="KW-1185">Reference proteome</keyword>
<dbReference type="AlphaFoldDB" id="A0A3Q0KU41"/>
<feature type="region of interest" description="Disordered" evidence="1">
    <location>
        <begin position="46"/>
        <end position="138"/>
    </location>
</feature>
<dbReference type="WBParaSite" id="Smp_183870.1">
    <property type="protein sequence ID" value="Smp_183870.1"/>
    <property type="gene ID" value="Smp_183870"/>
</dbReference>
<feature type="compositionally biased region" description="Polar residues" evidence="1">
    <location>
        <begin position="126"/>
        <end position="138"/>
    </location>
</feature>